<feature type="domain" description="CHAT" evidence="1">
    <location>
        <begin position="653"/>
        <end position="890"/>
    </location>
</feature>
<dbReference type="Gene3D" id="1.25.40.10">
    <property type="entry name" value="Tetratricopeptide repeat domain"/>
    <property type="match status" value="2"/>
</dbReference>
<evidence type="ECO:0000259" key="1">
    <source>
        <dbReference type="Pfam" id="PF12770"/>
    </source>
</evidence>
<dbReference type="EMBL" id="BAAAHK010000006">
    <property type="protein sequence ID" value="GAA0938562.1"/>
    <property type="molecule type" value="Genomic_DNA"/>
</dbReference>
<gene>
    <name evidence="2" type="ORF">GCM10009554_27680</name>
</gene>
<reference evidence="3" key="1">
    <citation type="journal article" date="2019" name="Int. J. Syst. Evol. Microbiol.">
        <title>The Global Catalogue of Microorganisms (GCM) 10K type strain sequencing project: providing services to taxonomists for standard genome sequencing and annotation.</title>
        <authorList>
            <consortium name="The Broad Institute Genomics Platform"/>
            <consortium name="The Broad Institute Genome Sequencing Center for Infectious Disease"/>
            <person name="Wu L."/>
            <person name="Ma J."/>
        </authorList>
    </citation>
    <scope>NUCLEOTIDE SEQUENCE [LARGE SCALE GENOMIC DNA]</scope>
    <source>
        <strain evidence="3">JCM 10977</strain>
    </source>
</reference>
<dbReference type="Pfam" id="PF13181">
    <property type="entry name" value="TPR_8"/>
    <property type="match status" value="1"/>
</dbReference>
<dbReference type="Proteomes" id="UP001500542">
    <property type="component" value="Unassembled WGS sequence"/>
</dbReference>
<dbReference type="SMART" id="SM00028">
    <property type="entry name" value="TPR"/>
    <property type="match status" value="3"/>
</dbReference>
<dbReference type="InterPro" id="IPR019734">
    <property type="entry name" value="TPR_rpt"/>
</dbReference>
<evidence type="ECO:0000313" key="2">
    <source>
        <dbReference type="EMBL" id="GAA0938562.1"/>
    </source>
</evidence>
<dbReference type="InterPro" id="IPR011990">
    <property type="entry name" value="TPR-like_helical_dom_sf"/>
</dbReference>
<protein>
    <recommendedName>
        <fullName evidence="1">CHAT domain-containing protein</fullName>
    </recommendedName>
</protein>
<keyword evidence="3" id="KW-1185">Reference proteome</keyword>
<proteinExistence type="predicted"/>
<name>A0ABP4AMM0_9ACTN</name>
<organism evidence="2 3">
    <name type="scientific">Kribbella koreensis</name>
    <dbReference type="NCBI Taxonomy" id="57909"/>
    <lineage>
        <taxon>Bacteria</taxon>
        <taxon>Bacillati</taxon>
        <taxon>Actinomycetota</taxon>
        <taxon>Actinomycetes</taxon>
        <taxon>Propionibacteriales</taxon>
        <taxon>Kribbellaceae</taxon>
        <taxon>Kribbella</taxon>
    </lineage>
</organism>
<comment type="caution">
    <text evidence="2">The sequence shown here is derived from an EMBL/GenBank/DDBJ whole genome shotgun (WGS) entry which is preliminary data.</text>
</comment>
<dbReference type="SUPFAM" id="SSF48452">
    <property type="entry name" value="TPR-like"/>
    <property type="match status" value="2"/>
</dbReference>
<sequence length="904" mass="95556">MLLQHRDARTWTLELKRQRPTQDTRLVPVSVANGDPRPGRQQAADDLLPLAVARPAEAFGAAETLLAQSPDPRTASIAHQAKGIVLRDSGRAAEAIAELRRAVRLAGRSGDPERTADVEATLGLTLGLAGRAAEGLTALDHAVALSNGIHSGRVLMRRGYLLRVLGRYDEALADLRRAVKVLRTGGDRLWEARSRTHRFLVYAALGQATRADRDLVIAEQLLTAEGQDLESAMAVHNRADLAYQRGDLPEALGFLDEAGARYAALQTSWPSLAIDRSAVLLAAGLAGEALASAEEALANETGNGTATADLLFAAAQAAQAAGQAALAGERAAAAAELFRRQGRKSWQARASFVVLQSRYDAGQRGARLSTQAGRVADRLDELHSAEAASAHLFAGRLAAEVGRRDDADRHLATAARFRRRGPAYGHAAGWLAEALRAEGRGATAATLIACRRGLQAAGDHQRSLAAPELRAHAAAYGTELAALAQRHAVRRGDARMLLRWSELWRAGALAVPPVHGPDDRELAEELAALRNITARLNESAPGPVTDRLLTDRTRLESAIRSRTRRLAARPTSTPTTSGDLEELLGGLGEHRLVELTEVDGELFAISVVGRRVRMHRVGPVAAAVREIELARFMLRRLARGRPPARALEALETAGKRLQQVLLGPAAADLHRGNPSGPVVVVPTARLQSAPWAMLPALGAVPLTVAPSAALWLKAGRTKAPSRRRVALVVGPGLDGSGGELELINKGYPDAITLLDQSATAEAALAALDGAWTAHIAAHGIFRTDNPLFSNFTLHDGPLTIYDLGRLRRAPQRLVLSSCESGVAAAVGADELLGVVSALVPLGTASLLASVVPVNDAATAGLMVDFHEHLRGGASFGTALRAVRASIADDPVMLATALSFVALGC</sequence>
<evidence type="ECO:0000313" key="3">
    <source>
        <dbReference type="Proteomes" id="UP001500542"/>
    </source>
</evidence>
<dbReference type="InterPro" id="IPR024983">
    <property type="entry name" value="CHAT_dom"/>
</dbReference>
<dbReference type="Pfam" id="PF12770">
    <property type="entry name" value="CHAT"/>
    <property type="match status" value="1"/>
</dbReference>
<accession>A0ABP4AMM0</accession>